<dbReference type="PANTHER" id="PTHR24349">
    <property type="entry name" value="SERINE/THREONINE-PROTEIN KINASE"/>
    <property type="match status" value="1"/>
</dbReference>
<dbReference type="eggNOG" id="KOG0032">
    <property type="taxonomic scope" value="Eukaryota"/>
</dbReference>
<evidence type="ECO:0000256" key="1">
    <source>
        <dbReference type="ARBA" id="ARBA00022527"/>
    </source>
</evidence>
<dbReference type="PROSITE" id="PS00108">
    <property type="entry name" value="PROTEIN_KINASE_ST"/>
    <property type="match status" value="1"/>
</dbReference>
<dbReference type="Proteomes" id="UP000030680">
    <property type="component" value="Unassembled WGS sequence"/>
</dbReference>
<dbReference type="STRING" id="130081.M2XJB1"/>
<dbReference type="InterPro" id="IPR050205">
    <property type="entry name" value="CDPK_Ser/Thr_kinases"/>
</dbReference>
<evidence type="ECO:0000256" key="8">
    <source>
        <dbReference type="SAM" id="MobiDB-lite"/>
    </source>
</evidence>
<keyword evidence="5 6" id="KW-0067">ATP-binding</keyword>
<dbReference type="SMART" id="SM00220">
    <property type="entry name" value="S_TKc"/>
    <property type="match status" value="1"/>
</dbReference>
<organism evidence="10 11">
    <name type="scientific">Galdieria sulphuraria</name>
    <name type="common">Red alga</name>
    <dbReference type="NCBI Taxonomy" id="130081"/>
    <lineage>
        <taxon>Eukaryota</taxon>
        <taxon>Rhodophyta</taxon>
        <taxon>Bangiophyceae</taxon>
        <taxon>Galdieriales</taxon>
        <taxon>Galdieriaceae</taxon>
        <taxon>Galdieria</taxon>
    </lineage>
</organism>
<protein>
    <submittedName>
        <fullName evidence="10">Serine/threonine protein kinase</fullName>
        <ecNumber evidence="10">2.7.11.1</ecNumber>
    </submittedName>
</protein>
<dbReference type="Pfam" id="PF00069">
    <property type="entry name" value="Pkinase"/>
    <property type="match status" value="1"/>
</dbReference>
<keyword evidence="11" id="KW-1185">Reference proteome</keyword>
<gene>
    <name evidence="10" type="ORF">Gasu_23590</name>
</gene>
<dbReference type="OrthoDB" id="193931at2759"/>
<keyword evidence="1 7" id="KW-0723">Serine/threonine-protein kinase</keyword>
<dbReference type="InterPro" id="IPR017441">
    <property type="entry name" value="Protein_kinase_ATP_BS"/>
</dbReference>
<keyword evidence="4 10" id="KW-0418">Kinase</keyword>
<proteinExistence type="inferred from homology"/>
<evidence type="ECO:0000256" key="6">
    <source>
        <dbReference type="PROSITE-ProRule" id="PRU10141"/>
    </source>
</evidence>
<dbReference type="EMBL" id="KB454501">
    <property type="protein sequence ID" value="EME30202.1"/>
    <property type="molecule type" value="Genomic_DNA"/>
</dbReference>
<evidence type="ECO:0000313" key="10">
    <source>
        <dbReference type="EMBL" id="EME30202.1"/>
    </source>
</evidence>
<dbReference type="InterPro" id="IPR008271">
    <property type="entry name" value="Ser/Thr_kinase_AS"/>
</dbReference>
<dbReference type="PROSITE" id="PS50011">
    <property type="entry name" value="PROTEIN_KINASE_DOM"/>
    <property type="match status" value="1"/>
</dbReference>
<evidence type="ECO:0000256" key="7">
    <source>
        <dbReference type="RuleBase" id="RU000304"/>
    </source>
</evidence>
<dbReference type="KEGG" id="gsl:Gasu_23590"/>
<keyword evidence="2 10" id="KW-0808">Transferase</keyword>
<evidence type="ECO:0000256" key="4">
    <source>
        <dbReference type="ARBA" id="ARBA00022777"/>
    </source>
</evidence>
<evidence type="ECO:0000256" key="3">
    <source>
        <dbReference type="ARBA" id="ARBA00022741"/>
    </source>
</evidence>
<dbReference type="RefSeq" id="XP_005706722.1">
    <property type="nucleotide sequence ID" value="XM_005706665.1"/>
</dbReference>
<dbReference type="GO" id="GO:0005524">
    <property type="term" value="F:ATP binding"/>
    <property type="evidence" value="ECO:0007669"/>
    <property type="project" value="UniProtKB-UniRule"/>
</dbReference>
<name>M2XJB1_GALSU</name>
<dbReference type="GeneID" id="17088949"/>
<evidence type="ECO:0000256" key="2">
    <source>
        <dbReference type="ARBA" id="ARBA00022679"/>
    </source>
</evidence>
<accession>M2XJB1</accession>
<keyword evidence="3 6" id="KW-0547">Nucleotide-binding</keyword>
<feature type="compositionally biased region" description="Basic and acidic residues" evidence="8">
    <location>
        <begin position="417"/>
        <end position="436"/>
    </location>
</feature>
<dbReference type="CDD" id="cd05117">
    <property type="entry name" value="STKc_CAMK"/>
    <property type="match status" value="1"/>
</dbReference>
<evidence type="ECO:0000256" key="5">
    <source>
        <dbReference type="ARBA" id="ARBA00022840"/>
    </source>
</evidence>
<dbReference type="EC" id="2.7.11.1" evidence="10"/>
<feature type="domain" description="Protein kinase" evidence="9">
    <location>
        <begin position="25"/>
        <end position="297"/>
    </location>
</feature>
<dbReference type="Gene3D" id="3.30.200.20">
    <property type="entry name" value="Phosphorylase Kinase, domain 1"/>
    <property type="match status" value="1"/>
</dbReference>
<sequence>MRNLTKLLKQAAADKYIQGNFNERWEILEPLGRGSFSKVSIAMRKNSASSNTTQNNDTEFAAVKTIDKKTIYEGYDSEVLLAREVKALRLAGNGNNFVVDLYEVIEEKDKVYIVQELLRGGELFQRIVNCGFFDEIHASRLAYSMVASIAHCHSVHVVHRDLKPENFVFENEQENCKLKLVDFGLANIMASENVAFYTLCGSPSYIAPEILFQQAYTSKVDVWSLGIIIHILLSGHAPFEHRDEKVLFHKIKYDQVEFRGGSWTDISDEAKDLVLKMLTKTPQSRPDIYWCLQHPWILKGQRCYENAVVSPSLKNTLRNLRNFDAREKWEEAISKIRKANRLAHLAELHERILSATMEPDESHGPKFDVSEVEERSMTLFEETREEYMTGEDLNEEEQEEEIIGKPSNELNQAETASRFEHFLGRKPPSKEKESQKVKYQDTSVSCGLCVLQ</sequence>
<evidence type="ECO:0000313" key="11">
    <source>
        <dbReference type="Proteomes" id="UP000030680"/>
    </source>
</evidence>
<dbReference type="SUPFAM" id="SSF56112">
    <property type="entry name" value="Protein kinase-like (PK-like)"/>
    <property type="match status" value="1"/>
</dbReference>
<feature type="region of interest" description="Disordered" evidence="8">
    <location>
        <begin position="386"/>
        <end position="436"/>
    </location>
</feature>
<dbReference type="InterPro" id="IPR011009">
    <property type="entry name" value="Kinase-like_dom_sf"/>
</dbReference>
<comment type="similarity">
    <text evidence="7">Belongs to the protein kinase superfamily.</text>
</comment>
<dbReference type="InterPro" id="IPR000719">
    <property type="entry name" value="Prot_kinase_dom"/>
</dbReference>
<dbReference type="AlphaFoldDB" id="M2XJB1"/>
<dbReference type="FunFam" id="1.10.510.10:FF:000571">
    <property type="entry name" value="Maternal embryonic leucine zipper kinase"/>
    <property type="match status" value="1"/>
</dbReference>
<dbReference type="OMA" id="MEPDESH"/>
<dbReference type="Gene3D" id="1.10.510.10">
    <property type="entry name" value="Transferase(Phosphotransferase) domain 1"/>
    <property type="match status" value="1"/>
</dbReference>
<reference evidence="11" key="1">
    <citation type="journal article" date="2013" name="Science">
        <title>Gene transfer from bacteria and archaea facilitated evolution of an extremophilic eukaryote.</title>
        <authorList>
            <person name="Schonknecht G."/>
            <person name="Chen W.H."/>
            <person name="Ternes C.M."/>
            <person name="Barbier G.G."/>
            <person name="Shrestha R.P."/>
            <person name="Stanke M."/>
            <person name="Brautigam A."/>
            <person name="Baker B.J."/>
            <person name="Banfield J.F."/>
            <person name="Garavito R.M."/>
            <person name="Carr K."/>
            <person name="Wilkerson C."/>
            <person name="Rensing S.A."/>
            <person name="Gagneul D."/>
            <person name="Dickenson N.E."/>
            <person name="Oesterhelt C."/>
            <person name="Lercher M.J."/>
            <person name="Weber A.P."/>
        </authorList>
    </citation>
    <scope>NUCLEOTIDE SEQUENCE [LARGE SCALE GENOMIC DNA]</scope>
    <source>
        <strain evidence="11">074W</strain>
    </source>
</reference>
<dbReference type="Gramene" id="EME30202">
    <property type="protein sequence ID" value="EME30202"/>
    <property type="gene ID" value="Gasu_23590"/>
</dbReference>
<dbReference type="PROSITE" id="PS00107">
    <property type="entry name" value="PROTEIN_KINASE_ATP"/>
    <property type="match status" value="1"/>
</dbReference>
<evidence type="ECO:0000259" key="9">
    <source>
        <dbReference type="PROSITE" id="PS50011"/>
    </source>
</evidence>
<feature type="binding site" evidence="6">
    <location>
        <position position="64"/>
    </location>
    <ligand>
        <name>ATP</name>
        <dbReference type="ChEBI" id="CHEBI:30616"/>
    </ligand>
</feature>
<feature type="compositionally biased region" description="Acidic residues" evidence="8">
    <location>
        <begin position="388"/>
        <end position="401"/>
    </location>
</feature>
<dbReference type="GO" id="GO:0004674">
    <property type="term" value="F:protein serine/threonine kinase activity"/>
    <property type="evidence" value="ECO:0007669"/>
    <property type="project" value="UniProtKB-KW"/>
</dbReference>